<name>A0A6B8TQA5_9CORY</name>
<keyword evidence="3" id="KW-0489">Methyltransferase</keyword>
<dbReference type="EMBL" id="CP046322">
    <property type="protein sequence ID" value="QGS33590.1"/>
    <property type="molecule type" value="Genomic_DNA"/>
</dbReference>
<dbReference type="Gene3D" id="3.40.50.150">
    <property type="entry name" value="Vaccinia Virus protein VP39"/>
    <property type="match status" value="1"/>
</dbReference>
<dbReference type="CDD" id="cd02440">
    <property type="entry name" value="AdoMet_MTases"/>
    <property type="match status" value="1"/>
</dbReference>
<dbReference type="Pfam" id="PF08241">
    <property type="entry name" value="Methyltransf_11"/>
    <property type="match status" value="1"/>
</dbReference>
<sequence>MSHFFGYAPVGDDESARANRSWWDSDAIDYHREHPLYLGEGRPEGDFVWCPEMLREEHAHLLGDADVLASSDVLEIGCGSAPCSRWLAAHRPPKSLTAFDVSMGMLAHGVTAAASEDAGGRTGRGPSSSGDGPRELTGVNLVQADAAAMPFADASFDIVFSVFGAIPFVADSAGLMRGVARVLRPGGRFVFSVTHPMRWCFPDDPGPAGLKAGIPYFHREAYVERDEEGTATYVEHHRTMGDRVRELVGAGFVLEDVIEPEWPDDLDVTWGQWSPLRGAVIPGTAIFVARLAG</sequence>
<organism evidence="3 4">
    <name type="scientific">Corynebacterium xerosis</name>
    <dbReference type="NCBI Taxonomy" id="1725"/>
    <lineage>
        <taxon>Bacteria</taxon>
        <taxon>Bacillati</taxon>
        <taxon>Actinomycetota</taxon>
        <taxon>Actinomycetes</taxon>
        <taxon>Mycobacteriales</taxon>
        <taxon>Corynebacteriaceae</taxon>
        <taxon>Corynebacterium</taxon>
    </lineage>
</organism>
<feature type="domain" description="Methyltransferase type 11" evidence="2">
    <location>
        <begin position="74"/>
        <end position="191"/>
    </location>
</feature>
<dbReference type="InterPro" id="IPR029063">
    <property type="entry name" value="SAM-dependent_MTases_sf"/>
</dbReference>
<evidence type="ECO:0000259" key="2">
    <source>
        <dbReference type="Pfam" id="PF08241"/>
    </source>
</evidence>
<evidence type="ECO:0000313" key="3">
    <source>
        <dbReference type="EMBL" id="QGS33590.1"/>
    </source>
</evidence>
<accession>A0A6B8TQA5</accession>
<proteinExistence type="predicted"/>
<gene>
    <name evidence="3" type="ORF">FOB82_00175</name>
</gene>
<dbReference type="PANTHER" id="PTHR42912">
    <property type="entry name" value="METHYLTRANSFERASE"/>
    <property type="match status" value="1"/>
</dbReference>
<dbReference type="PANTHER" id="PTHR42912:SF93">
    <property type="entry name" value="N6-ADENOSINE-METHYLTRANSFERASE TMT1A"/>
    <property type="match status" value="1"/>
</dbReference>
<dbReference type="InterPro" id="IPR050508">
    <property type="entry name" value="Methyltransf_Superfamily"/>
</dbReference>
<dbReference type="SUPFAM" id="SSF53335">
    <property type="entry name" value="S-adenosyl-L-methionine-dependent methyltransferases"/>
    <property type="match status" value="1"/>
</dbReference>
<dbReference type="RefSeq" id="WP_155867057.1">
    <property type="nucleotide sequence ID" value="NZ_CP046322.1"/>
</dbReference>
<protein>
    <submittedName>
        <fullName evidence="3">Methyltransferase domain-containing protein</fullName>
    </submittedName>
</protein>
<dbReference type="KEGG" id="cxe:FOB82_00175"/>
<dbReference type="GO" id="GO:0032259">
    <property type="term" value="P:methylation"/>
    <property type="evidence" value="ECO:0007669"/>
    <property type="project" value="UniProtKB-KW"/>
</dbReference>
<reference evidence="3 4" key="1">
    <citation type="submission" date="2019-11" db="EMBL/GenBank/DDBJ databases">
        <title>FDA dAtabase for Regulatory Grade micrObial Sequences (FDA-ARGOS): Supporting development and validation of Infectious Disease Dx tests.</title>
        <authorList>
            <person name="Kerrigan L."/>
            <person name="Long C."/>
            <person name="Tallon L."/>
            <person name="Sadzewicz L."/>
            <person name="Vavikolanu K."/>
            <person name="Mehta A."/>
            <person name="Aluvathingal J."/>
            <person name="Nadendla S."/>
            <person name="Yan Y."/>
            <person name="Sichtig H."/>
        </authorList>
    </citation>
    <scope>NUCLEOTIDE SEQUENCE [LARGE SCALE GENOMIC DNA]</scope>
    <source>
        <strain evidence="3 4">FDAARGOS_674</strain>
    </source>
</reference>
<evidence type="ECO:0000313" key="4">
    <source>
        <dbReference type="Proteomes" id="UP000426857"/>
    </source>
</evidence>
<feature type="region of interest" description="Disordered" evidence="1">
    <location>
        <begin position="114"/>
        <end position="136"/>
    </location>
</feature>
<keyword evidence="3" id="KW-0808">Transferase</keyword>
<evidence type="ECO:0000256" key="1">
    <source>
        <dbReference type="SAM" id="MobiDB-lite"/>
    </source>
</evidence>
<dbReference type="AlphaFoldDB" id="A0A6B8TQA5"/>
<dbReference type="InterPro" id="IPR013216">
    <property type="entry name" value="Methyltransf_11"/>
</dbReference>
<dbReference type="GO" id="GO:0008757">
    <property type="term" value="F:S-adenosylmethionine-dependent methyltransferase activity"/>
    <property type="evidence" value="ECO:0007669"/>
    <property type="project" value="InterPro"/>
</dbReference>
<dbReference type="Proteomes" id="UP000426857">
    <property type="component" value="Chromosome"/>
</dbReference>